<dbReference type="CDD" id="cd03440">
    <property type="entry name" value="hot_dog"/>
    <property type="match status" value="1"/>
</dbReference>
<dbReference type="RefSeq" id="WP_411915151.1">
    <property type="nucleotide sequence ID" value="NZ_BAAFSF010000001.1"/>
</dbReference>
<dbReference type="PIRSF" id="PIRSF014972">
    <property type="entry name" value="FlK"/>
    <property type="match status" value="1"/>
</dbReference>
<organism evidence="2 3">
    <name type="scientific">Porphyromonas miyakawae</name>
    <dbReference type="NCBI Taxonomy" id="3137470"/>
    <lineage>
        <taxon>Bacteria</taxon>
        <taxon>Pseudomonadati</taxon>
        <taxon>Bacteroidota</taxon>
        <taxon>Bacteroidia</taxon>
        <taxon>Bacteroidales</taxon>
        <taxon>Porphyromonadaceae</taxon>
        <taxon>Porphyromonas</taxon>
    </lineage>
</organism>
<comment type="caution">
    <text evidence="2">The sequence shown here is derived from an EMBL/GenBank/DDBJ whole genome shotgun (WGS) entry which is preliminary data.</text>
</comment>
<accession>A0ABQ0E0Z0</accession>
<evidence type="ECO:0000259" key="1">
    <source>
        <dbReference type="Pfam" id="PF22636"/>
    </source>
</evidence>
<dbReference type="InterPro" id="IPR029069">
    <property type="entry name" value="HotDog_dom_sf"/>
</dbReference>
<evidence type="ECO:0000313" key="3">
    <source>
        <dbReference type="Proteomes" id="UP001628220"/>
    </source>
</evidence>
<dbReference type="InterPro" id="IPR025540">
    <property type="entry name" value="FlK"/>
</dbReference>
<evidence type="ECO:0000313" key="2">
    <source>
        <dbReference type="EMBL" id="GAB1251339.1"/>
    </source>
</evidence>
<dbReference type="InterPro" id="IPR054485">
    <property type="entry name" value="FlK-like_dom"/>
</dbReference>
<dbReference type="EMBL" id="BAAFSF010000001">
    <property type="protein sequence ID" value="GAB1251339.1"/>
    <property type="molecule type" value="Genomic_DNA"/>
</dbReference>
<sequence>MKLNELIGTKKSISCELTERHSAITVGSGDVPVLGTPAMLALMEQASVQLVAPAMSEGESTVGVRVEVDHLRATGLGHVVTATATLTSVDGRKLCFDLEAQDEKGVIGKGYLERFLITKDRFLSKLA</sequence>
<dbReference type="Proteomes" id="UP001628220">
    <property type="component" value="Unassembled WGS sequence"/>
</dbReference>
<dbReference type="PANTHER" id="PTHR36934">
    <property type="entry name" value="BLR0278 PROTEIN"/>
    <property type="match status" value="1"/>
</dbReference>
<name>A0ABQ0E0Z0_9PORP</name>
<keyword evidence="3" id="KW-1185">Reference proteome</keyword>
<dbReference type="Pfam" id="PF22636">
    <property type="entry name" value="FlK"/>
    <property type="match status" value="1"/>
</dbReference>
<proteinExistence type="predicted"/>
<reference evidence="2 3" key="1">
    <citation type="journal article" date="2025" name="Int. J. Syst. Evol. Microbiol.">
        <title>Desulfovibrio falkowii sp. nov., Porphyromonas miyakawae sp. nov., Mediterraneibacter flintii sp. nov. and Owariibacterium komagatae gen. nov., sp. nov., isolated from human faeces.</title>
        <authorList>
            <person name="Hamaguchi T."/>
            <person name="Ohara M."/>
            <person name="Hisatomi A."/>
            <person name="Sekiguchi K."/>
            <person name="Takeda J.I."/>
            <person name="Ueyama J."/>
            <person name="Ito M."/>
            <person name="Nishiwaki H."/>
            <person name="Ogi T."/>
            <person name="Hirayama M."/>
            <person name="Ohkuma M."/>
            <person name="Sakamoto M."/>
            <person name="Ohno K."/>
        </authorList>
    </citation>
    <scope>NUCLEOTIDE SEQUENCE [LARGE SCALE GENOMIC DNA]</scope>
    <source>
        <strain evidence="2 3">13CB11C</strain>
    </source>
</reference>
<protein>
    <submittedName>
        <fullName evidence="2">Thioesterase</fullName>
    </submittedName>
</protein>
<gene>
    <name evidence="2" type="ORF">Tsumi_04430</name>
</gene>
<feature type="domain" description="Fluoroacetyl-CoA-specific thioesterase-like" evidence="1">
    <location>
        <begin position="19"/>
        <end position="119"/>
    </location>
</feature>
<dbReference type="PANTHER" id="PTHR36934:SF1">
    <property type="entry name" value="THIOESTERASE DOMAIN-CONTAINING PROTEIN"/>
    <property type="match status" value="1"/>
</dbReference>
<dbReference type="Gene3D" id="3.10.129.10">
    <property type="entry name" value="Hotdog Thioesterase"/>
    <property type="match status" value="1"/>
</dbReference>
<dbReference type="SUPFAM" id="SSF54637">
    <property type="entry name" value="Thioesterase/thiol ester dehydrase-isomerase"/>
    <property type="match status" value="1"/>
</dbReference>